<dbReference type="InterPro" id="IPR007498">
    <property type="entry name" value="PqiA-like"/>
</dbReference>
<feature type="transmembrane region" description="Helical" evidence="1">
    <location>
        <begin position="1934"/>
        <end position="1955"/>
    </location>
</feature>
<feature type="transmembrane region" description="Helical" evidence="1">
    <location>
        <begin position="1430"/>
        <end position="1453"/>
    </location>
</feature>
<keyword evidence="1" id="KW-0472">Membrane</keyword>
<reference evidence="3 4" key="1">
    <citation type="journal article" date="2015" name="Plant Cell">
        <title>Oil accumulation by the oleaginous diatom Fistulifera solaris as revealed by the genome and transcriptome.</title>
        <authorList>
            <person name="Tanaka T."/>
            <person name="Maeda Y."/>
            <person name="Veluchamy A."/>
            <person name="Tanaka M."/>
            <person name="Abida H."/>
            <person name="Marechal E."/>
            <person name="Bowler C."/>
            <person name="Muto M."/>
            <person name="Sunaga Y."/>
            <person name="Tanaka M."/>
            <person name="Yoshino T."/>
            <person name="Taniguchi T."/>
            <person name="Fukuda Y."/>
            <person name="Nemoto M."/>
            <person name="Matsumoto M."/>
            <person name="Wong P.S."/>
            <person name="Aburatani S."/>
            <person name="Fujibuchi W."/>
        </authorList>
    </citation>
    <scope>NUCLEOTIDE SEQUENCE [LARGE SCALE GENOMIC DNA]</scope>
    <source>
        <strain evidence="3 4">JPCC DA0580</strain>
    </source>
</reference>
<name>A0A1Z5JWK2_FISSO</name>
<feature type="signal peptide" evidence="2">
    <location>
        <begin position="1"/>
        <end position="27"/>
    </location>
</feature>
<dbReference type="OrthoDB" id="48427at2759"/>
<accession>A0A1Z5JWK2</accession>
<sequence length="2008" mass="222527">MTRNDAHRMFPLSSLLLFLFIGGLTRAQTTTTTNAINDFADFNRIFQDAKLLLPDADISTNGLDLNIRELICSQVVIDDMAVLSPSSTVNTTMKLQVDVTFSLTCQANYAYYFPPFFRGDGRVAAMTRSNQFQTHLTFQHSSDTVVTVDLCQAQVQIYDLDFRGGLVARLVEVAEGPVANLLQSEIQDALCEQLNTNGGAALEQILNTFLQRVDPSAPILLAPNLAEAQVLSSRKGLFDFLKYDWFARGLEQVQRYLGASEGGSLGINSLLRNRLLNDQGLLVVNLNDVMKNTTILSSHGRLTKSSIVLQNLEIQGLDSLTQLDALQVVSNYTVRNTLRWEALQVRIQARVLMQASSQNNSLFVIEEGKPPKMVEEDIVIEAGLNDLVMNLNLLFATDESFWKNMLLANLLDTSTVYNCFLQSIRLWNVTQFTATAGSIVRPTLSGFVDEGLDRIASSTVEAFLNLLEPTFQAALPNLAHTLLRDWINTDLLPNLRQGVPSCPTSVAWPTPVVDFRDLLLAPVQSQALGGSGSQPYGDLVQYAYDAVTKKFDQVDEMNDFLIRPFTSSQSGVAGTLAIFQEKGGLVVVDHSLFDLSLSDLKIRNLDTIQHNPIQVLNPTKDPTVLANEIQLGNGTMTNVSSNVSALTFAFQTQFRLGDWVPQQQVGFSITIPKVKVDTSLNLAMNSTFVSNFPLGHVSKLGCWMKSIVNEKKDLIQALSLDMTPWQWQAQCMNCSSGILSSVLEKMQTSRILSDQWPALVTDILQSNWIEDWLQFKVDSATCALVPNISTAVRPTGIPVLSNDSLDTALFTGIVSLWTTFLVVMEQHENNQLTNHTTNSSGVDGMNLIDFTDLGNSTGLGSLADEALQQGRAYLLNKDESTQELKINALMRDWLLSGEDESGDYALRVPNMEQVVFQQENGLLLRIDSLVVRGLDTFTQLDLLKPVGPQTISSALQMRNLSLRVQAVLGYSSGPQQNLTFSVELEDLEIELDLFVAFPVDSLEKIPLRSVLQLKNLLPCILSTAKSVDVPRFNAKIGTLSSFRVEGMREKTDQAMLDLIEETLREYEETILKGIPKLARSTIRNLLSNKLSDFIGNAVCPPSTASSTNTPFVDLRELLLTPEVSKENGGAGDAPYGNIFPSIAKYIEDEILATDPKSGVLMLNKLIGSFTKSRSGTSGSLLWSGDLMSTNTNVDAGGLNARVRLRVYDAFIHHLDSFSDENIQILEPVRNEPHQMNNSASIGRRQPVEMGAGFAMEFFSPGGTNIKNDVKLSLSADDVEILFRMLLKIVESSFLDLPLAAIGNVDCWLATMENPKLNAFGVSQSATALELLELSLRVSQLRMKATCISCSGPKMEEFSKLLSETSAVEDMTRVGNRVLGYLKEILGGSYLQVTLDRMIAEGHRKCPYGSDYGQPPPVFQSLPKPDTSEPITLLVALFLSGFALITGILVVLCCRRMIVRMRHRKWVQSLAEEQLYHVWCIQTEQDQFDEEVNTLSSSLYFSKEIPRFVQFFIPVSIVGNIALFLSGHLSLGGSVTIVLQLAGESYTADNFFEFSMAKSAIEIWNAGGKELAIMILIFSGIWPYTKCVATLFLWFAPPRMCPVDRRENILLWLDALAKWSFIDIFILVMTLAAFRVSVQSPGVAFLPESFYSLDLLVIPKWGLYANMIAQLVSQISSHFIIHYHRVAVSRTKERIATNVCTPKTSMGDADDNTSGDLSLSSVDSEERLCEHRFERPHRSEDEKLVARTYVDPIVTLLTISTIILVVAGCSVPSYGVDILGIVGLLVESGQAFAQAVFDYNLFDTIQLLFAQASFTGRTADYIGLGSLSMILLLTVLLVPLIQSTLLMYIWFKPMAAKQRYQSMVALEVLSAWQYAEVFLLSVMVASWQLGPVSEYMINAYCGSLQGFFSQLVFYGVVEEQDAQCFRVNTTIDTGFFVLVSGAVLLALLNTFVLHAVRQQQRDRAARSPFCGSTFGCGEDLEQIRKQIHPVPVLFTDSFRWMLRRSDEDQ</sequence>
<dbReference type="Proteomes" id="UP000198406">
    <property type="component" value="Unassembled WGS sequence"/>
</dbReference>
<feature type="transmembrane region" description="Helical" evidence="1">
    <location>
        <begin position="1752"/>
        <end position="1774"/>
    </location>
</feature>
<keyword evidence="1" id="KW-1133">Transmembrane helix</keyword>
<protein>
    <submittedName>
        <fullName evidence="3">Uncharacterized protein</fullName>
    </submittedName>
</protein>
<dbReference type="InParanoid" id="A0A1Z5JWK2"/>
<dbReference type="Gene3D" id="3.15.10.10">
    <property type="entry name" value="Bactericidal permeability-increasing protein, domain 1"/>
    <property type="match status" value="1"/>
</dbReference>
<comment type="caution">
    <text evidence="3">The sequence shown here is derived from an EMBL/GenBank/DDBJ whole genome shotgun (WGS) entry which is preliminary data.</text>
</comment>
<keyword evidence="2" id="KW-0732">Signal</keyword>
<evidence type="ECO:0000313" key="4">
    <source>
        <dbReference type="Proteomes" id="UP000198406"/>
    </source>
</evidence>
<feature type="transmembrane region" description="Helical" evidence="1">
    <location>
        <begin position="1660"/>
        <end position="1680"/>
    </location>
</feature>
<keyword evidence="4" id="KW-1185">Reference proteome</keyword>
<proteinExistence type="predicted"/>
<dbReference type="PANTHER" id="PTHR34730">
    <property type="entry name" value="UNNAMED PRODUCT"/>
    <property type="match status" value="1"/>
</dbReference>
<feature type="transmembrane region" description="Helical" evidence="1">
    <location>
        <begin position="1507"/>
        <end position="1530"/>
    </location>
</feature>
<feature type="transmembrane region" description="Helical" evidence="1">
    <location>
        <begin position="1570"/>
        <end position="1594"/>
    </location>
</feature>
<feature type="chain" id="PRO_5012125288" evidence="2">
    <location>
        <begin position="28"/>
        <end position="2008"/>
    </location>
</feature>
<feature type="transmembrane region" description="Helical" evidence="1">
    <location>
        <begin position="1826"/>
        <end position="1850"/>
    </location>
</feature>
<feature type="transmembrane region" description="Helical" evidence="1">
    <location>
        <begin position="1862"/>
        <end position="1886"/>
    </location>
</feature>
<gene>
    <name evidence="3" type="ORF">FisN_20Lh016</name>
</gene>
<dbReference type="PANTHER" id="PTHR34730:SF1">
    <property type="entry name" value="PARAQUAT-INDUCIBLE PROTEIN A"/>
    <property type="match status" value="1"/>
</dbReference>
<dbReference type="EMBL" id="BDSP01000126">
    <property type="protein sequence ID" value="GAX18256.1"/>
    <property type="molecule type" value="Genomic_DNA"/>
</dbReference>
<evidence type="ECO:0000256" key="2">
    <source>
        <dbReference type="SAM" id="SignalP"/>
    </source>
</evidence>
<feature type="transmembrane region" description="Helical" evidence="1">
    <location>
        <begin position="1615"/>
        <end position="1637"/>
    </location>
</feature>
<keyword evidence="1" id="KW-0812">Transmembrane</keyword>
<evidence type="ECO:0000256" key="1">
    <source>
        <dbReference type="SAM" id="Phobius"/>
    </source>
</evidence>
<evidence type="ECO:0000313" key="3">
    <source>
        <dbReference type="EMBL" id="GAX18256.1"/>
    </source>
</evidence>
<dbReference type="Pfam" id="PF04403">
    <property type="entry name" value="PqiA"/>
    <property type="match status" value="2"/>
</dbReference>
<organism evidence="3 4">
    <name type="scientific">Fistulifera solaris</name>
    <name type="common">Oleaginous diatom</name>
    <dbReference type="NCBI Taxonomy" id="1519565"/>
    <lineage>
        <taxon>Eukaryota</taxon>
        <taxon>Sar</taxon>
        <taxon>Stramenopiles</taxon>
        <taxon>Ochrophyta</taxon>
        <taxon>Bacillariophyta</taxon>
        <taxon>Bacillariophyceae</taxon>
        <taxon>Bacillariophycidae</taxon>
        <taxon>Naviculales</taxon>
        <taxon>Naviculaceae</taxon>
        <taxon>Fistulifera</taxon>
    </lineage>
</organism>